<dbReference type="EMBL" id="BRLH01000015">
    <property type="protein sequence ID" value="GKX57429.1"/>
    <property type="molecule type" value="Genomic_DNA"/>
</dbReference>
<protein>
    <submittedName>
        <fullName evidence="2">Uncharacterized protein</fullName>
    </submittedName>
</protein>
<evidence type="ECO:0000313" key="3">
    <source>
        <dbReference type="Proteomes" id="UP001058124"/>
    </source>
</evidence>
<dbReference type="RefSeq" id="WP_134388909.1">
    <property type="nucleotide sequence ID" value="NZ_BRLH01000015.1"/>
</dbReference>
<comment type="caution">
    <text evidence="2">The sequence shown here is derived from an EMBL/GenBank/DDBJ whole genome shotgun (WGS) entry which is preliminary data.</text>
</comment>
<evidence type="ECO:0000313" key="2">
    <source>
        <dbReference type="EMBL" id="GKX57429.1"/>
    </source>
</evidence>
<feature type="compositionally biased region" description="Polar residues" evidence="1">
    <location>
        <begin position="18"/>
        <end position="37"/>
    </location>
</feature>
<gene>
    <name evidence="2" type="ORF">SOASR030_35410</name>
</gene>
<reference evidence="2" key="1">
    <citation type="submission" date="2022-06" db="EMBL/GenBank/DDBJ databases">
        <title>Draft genome sequences of Leminorella grimontii str. JCM5902.</title>
        <authorList>
            <person name="Wakabayashi Y."/>
            <person name="Kojima K."/>
        </authorList>
    </citation>
    <scope>NUCLEOTIDE SEQUENCE</scope>
    <source>
        <strain evidence="2">JCM 5902</strain>
    </source>
</reference>
<keyword evidence="3" id="KW-1185">Reference proteome</keyword>
<evidence type="ECO:0000256" key="1">
    <source>
        <dbReference type="SAM" id="MobiDB-lite"/>
    </source>
</evidence>
<name>A0AAV5N6Q2_9GAMM</name>
<accession>A0AAV5N6Q2</accession>
<organism evidence="2 3">
    <name type="scientific">Leminorella grimontii</name>
    <dbReference type="NCBI Taxonomy" id="82981"/>
    <lineage>
        <taxon>Bacteria</taxon>
        <taxon>Pseudomonadati</taxon>
        <taxon>Pseudomonadota</taxon>
        <taxon>Gammaproteobacteria</taxon>
        <taxon>Enterobacterales</taxon>
        <taxon>Budviciaceae</taxon>
        <taxon>Leminorella</taxon>
    </lineage>
</organism>
<proteinExistence type="predicted"/>
<dbReference type="AlphaFoldDB" id="A0AAV5N6Q2"/>
<sequence length="140" mass="15245">MPTDTGGNQIVDGLSAHTGGNQIAEGSQSNTGGSQIIEQDWRDSAYLSENTDEINKKWHGGNRGSSEASLIDHFNKHGKEVKAETPEQYLNKAKAFAGNLRGARVVENIGGYTQGVTRYYKNGKYIDIGPDKRIVSFGKQ</sequence>
<dbReference type="Proteomes" id="UP001058124">
    <property type="component" value="Unassembled WGS sequence"/>
</dbReference>
<feature type="region of interest" description="Disordered" evidence="1">
    <location>
        <begin position="1"/>
        <end position="40"/>
    </location>
</feature>